<keyword evidence="1" id="KW-0472">Membrane</keyword>
<keyword evidence="3" id="KW-1185">Reference proteome</keyword>
<feature type="transmembrane region" description="Helical" evidence="1">
    <location>
        <begin position="68"/>
        <end position="85"/>
    </location>
</feature>
<dbReference type="Proteomes" id="UP000754710">
    <property type="component" value="Unassembled WGS sequence"/>
</dbReference>
<evidence type="ECO:0000313" key="3">
    <source>
        <dbReference type="Proteomes" id="UP000754710"/>
    </source>
</evidence>
<proteinExistence type="predicted"/>
<dbReference type="EMBL" id="JAIEZQ010000002">
    <property type="protein sequence ID" value="MBY9075684.1"/>
    <property type="molecule type" value="Genomic_DNA"/>
</dbReference>
<evidence type="ECO:0008006" key="4">
    <source>
        <dbReference type="Google" id="ProtNLM"/>
    </source>
</evidence>
<sequence>MASLVWLVAVVCALFLAVGALLVALDANRDNAIVTFVLEMADKLDGPFSRDNGVFTFEGKDGETKGALVNWGIAAVVYLVAGKILDRIIRP</sequence>
<organism evidence="2 3">
    <name type="scientific">Nocardioides jiangsuensis</name>
    <dbReference type="NCBI Taxonomy" id="2866161"/>
    <lineage>
        <taxon>Bacteria</taxon>
        <taxon>Bacillati</taxon>
        <taxon>Actinomycetota</taxon>
        <taxon>Actinomycetes</taxon>
        <taxon>Propionibacteriales</taxon>
        <taxon>Nocardioidaceae</taxon>
        <taxon>Nocardioides</taxon>
    </lineage>
</organism>
<name>A0ABS7RMI6_9ACTN</name>
<evidence type="ECO:0000256" key="1">
    <source>
        <dbReference type="SAM" id="Phobius"/>
    </source>
</evidence>
<gene>
    <name evidence="2" type="ORF">K1X13_12700</name>
</gene>
<protein>
    <recommendedName>
        <fullName evidence="4">Cobalt/nickel transport protein</fullName>
    </recommendedName>
</protein>
<reference evidence="2 3" key="1">
    <citation type="submission" date="2021-08" db="EMBL/GenBank/DDBJ databases">
        <title>Nocardioides bacterium WL0053 sp. nov., isolated from the sediment.</title>
        <authorList>
            <person name="Wang L."/>
            <person name="Zhang D."/>
            <person name="Zhang A."/>
        </authorList>
    </citation>
    <scope>NUCLEOTIDE SEQUENCE [LARGE SCALE GENOMIC DNA]</scope>
    <source>
        <strain evidence="2 3">WL0053</strain>
    </source>
</reference>
<accession>A0ABS7RMI6</accession>
<evidence type="ECO:0000313" key="2">
    <source>
        <dbReference type="EMBL" id="MBY9075684.1"/>
    </source>
</evidence>
<comment type="caution">
    <text evidence="2">The sequence shown here is derived from an EMBL/GenBank/DDBJ whole genome shotgun (WGS) entry which is preliminary data.</text>
</comment>
<keyword evidence="1" id="KW-0812">Transmembrane</keyword>
<keyword evidence="1" id="KW-1133">Transmembrane helix</keyword>